<dbReference type="InterPro" id="IPR008710">
    <property type="entry name" value="Nicastrin"/>
</dbReference>
<dbReference type="EMBL" id="JAODUO010001665">
    <property type="protein sequence ID" value="KAK2160163.1"/>
    <property type="molecule type" value="Genomic_DNA"/>
</dbReference>
<comment type="caution">
    <text evidence="12">The sequence shown here is derived from an EMBL/GenBank/DDBJ whole genome shotgun (WGS) entry which is preliminary data.</text>
</comment>
<dbReference type="PANTHER" id="PTHR21092:SF0">
    <property type="entry name" value="NICASTRIN"/>
    <property type="match status" value="1"/>
</dbReference>
<keyword evidence="7 10" id="KW-1133">Transmembrane helix</keyword>
<evidence type="ECO:0000256" key="3">
    <source>
        <dbReference type="ARBA" id="ARBA00015303"/>
    </source>
</evidence>
<dbReference type="Pfam" id="PF05450">
    <property type="entry name" value="Nicastrin"/>
    <property type="match status" value="1"/>
</dbReference>
<evidence type="ECO:0000256" key="5">
    <source>
        <dbReference type="ARBA" id="ARBA00022729"/>
    </source>
</evidence>
<organism evidence="12 13">
    <name type="scientific">Ridgeia piscesae</name>
    <name type="common">Tubeworm</name>
    <dbReference type="NCBI Taxonomy" id="27915"/>
    <lineage>
        <taxon>Eukaryota</taxon>
        <taxon>Metazoa</taxon>
        <taxon>Spiralia</taxon>
        <taxon>Lophotrochozoa</taxon>
        <taxon>Annelida</taxon>
        <taxon>Polychaeta</taxon>
        <taxon>Sedentaria</taxon>
        <taxon>Canalipalpata</taxon>
        <taxon>Sabellida</taxon>
        <taxon>Siboglinidae</taxon>
        <taxon>Ridgeia</taxon>
    </lineage>
</organism>
<dbReference type="Proteomes" id="UP001209878">
    <property type="component" value="Unassembled WGS sequence"/>
</dbReference>
<name>A0AAD9N9A4_RIDPI</name>
<evidence type="ECO:0000313" key="13">
    <source>
        <dbReference type="Proteomes" id="UP001209878"/>
    </source>
</evidence>
<keyword evidence="4 10" id="KW-0812">Transmembrane</keyword>
<dbReference type="SUPFAM" id="SSF53187">
    <property type="entry name" value="Zn-dependent exopeptidases"/>
    <property type="match status" value="1"/>
</dbReference>
<gene>
    <name evidence="12" type="ORF">NP493_1662g00000</name>
</gene>
<evidence type="ECO:0000256" key="7">
    <source>
        <dbReference type="ARBA" id="ARBA00022989"/>
    </source>
</evidence>
<evidence type="ECO:0000259" key="11">
    <source>
        <dbReference type="Pfam" id="PF18266"/>
    </source>
</evidence>
<keyword evidence="5" id="KW-0732">Signal</keyword>
<feature type="domain" description="Nicastrin small lobe" evidence="11">
    <location>
        <begin position="22"/>
        <end position="196"/>
    </location>
</feature>
<dbReference type="GO" id="GO:0005886">
    <property type="term" value="C:plasma membrane"/>
    <property type="evidence" value="ECO:0007669"/>
    <property type="project" value="UniProtKB-ARBA"/>
</dbReference>
<accession>A0AAD9N9A4</accession>
<evidence type="ECO:0000313" key="12">
    <source>
        <dbReference type="EMBL" id="KAK2160163.1"/>
    </source>
</evidence>
<dbReference type="GO" id="GO:0007219">
    <property type="term" value="P:Notch signaling pathway"/>
    <property type="evidence" value="ECO:0007669"/>
    <property type="project" value="UniProtKB-KW"/>
</dbReference>
<evidence type="ECO:0000256" key="8">
    <source>
        <dbReference type="ARBA" id="ARBA00023136"/>
    </source>
</evidence>
<comment type="subcellular location">
    <subcellularLocation>
        <location evidence="1">Membrane</location>
        <topology evidence="1">Single-pass type I membrane protein</topology>
    </subcellularLocation>
</comment>
<dbReference type="GO" id="GO:0007220">
    <property type="term" value="P:Notch receptor processing"/>
    <property type="evidence" value="ECO:0007669"/>
    <property type="project" value="TreeGrafter"/>
</dbReference>
<dbReference type="Pfam" id="PF18266">
    <property type="entry name" value="Ncstrn_small"/>
    <property type="match status" value="1"/>
</dbReference>
<proteinExistence type="inferred from homology"/>
<dbReference type="Gene3D" id="3.40.630.10">
    <property type="entry name" value="Zn peptidases"/>
    <property type="match status" value="1"/>
</dbReference>
<evidence type="ECO:0000256" key="10">
    <source>
        <dbReference type="SAM" id="Phobius"/>
    </source>
</evidence>
<evidence type="ECO:0000256" key="1">
    <source>
        <dbReference type="ARBA" id="ARBA00004479"/>
    </source>
</evidence>
<sequence>MFTVGGDRVKERIYQDVKAYSPCIRLLNGTHQIGCNSKRGGNVGTVHMVESQADVDWLVQHGPHAPYIPLLKYSTFTRDVINILTRSGKVNGILLQVVNDTEPPVHMSPDQACPNVGSEMYKNDGNLSNCQRVSWNKQGSGLMFEDLDIPVVLLHNESDVEFIIDQCYNKYNKPSASGEARSYPLCAMQLKVAMDAARDSPTCIRRSAMITNLNPQHYCDPLGDFNVYSFLHLPKVKDDLKPDSVIVAAARMDAFSFFLPSMTNSPFHNVPGADSVVTGLVTLLAVAEAIGKVKHKITKSDKPIMFTFFNGESFDYIGSSRMVYEMQRKNFPSERDPYFLEHPTKGWTESKDDPHPISLEHLYAMVELSQVGLNNRTWLHSDVISARKPAVKAVVDDMIKTLKKAAALSGVEVDIAPTGQPLPPASQQTFLKEKSLPGLLLADHSSSYTNKYYNSHLDVADQLGPEGTLSPHLTHLATVVAQLLYKMSTGKEDTNITADESSVSGLLHCFLKTAQCDMFNRTLNGEQRLSTLSKLPYSLYVSVSYVGRKNPLSVLVHNLLAYFLGDHMTNVTSASDCKAMNKKGDDKQSHPYTFKWMQGAWNNKTMKQESFCVRTIANYSTARSPAFDMEEYSWSSQKYSTWTESAWAADAMQVRIFLMPSKEREIAILCGGIGFFVISTFCLFVIRRKFDTIFDSSSE</sequence>
<keyword evidence="6" id="KW-0914">Notch signaling pathway</keyword>
<protein>
    <recommendedName>
        <fullName evidence="3">Nicastrin</fullName>
    </recommendedName>
</protein>
<dbReference type="GO" id="GO:0016485">
    <property type="term" value="P:protein processing"/>
    <property type="evidence" value="ECO:0007669"/>
    <property type="project" value="InterPro"/>
</dbReference>
<evidence type="ECO:0000256" key="9">
    <source>
        <dbReference type="ARBA" id="ARBA00023180"/>
    </source>
</evidence>
<keyword evidence="9" id="KW-0325">Glycoprotein</keyword>
<evidence type="ECO:0000256" key="6">
    <source>
        <dbReference type="ARBA" id="ARBA00022976"/>
    </source>
</evidence>
<evidence type="ECO:0000256" key="4">
    <source>
        <dbReference type="ARBA" id="ARBA00022692"/>
    </source>
</evidence>
<reference evidence="12" key="1">
    <citation type="journal article" date="2023" name="Mol. Biol. Evol.">
        <title>Third-Generation Sequencing Reveals the Adaptive Role of the Epigenome in Three Deep-Sea Polychaetes.</title>
        <authorList>
            <person name="Perez M."/>
            <person name="Aroh O."/>
            <person name="Sun Y."/>
            <person name="Lan Y."/>
            <person name="Juniper S.K."/>
            <person name="Young C.R."/>
            <person name="Angers B."/>
            <person name="Qian P.Y."/>
        </authorList>
    </citation>
    <scope>NUCLEOTIDE SEQUENCE</scope>
    <source>
        <strain evidence="12">R07B-5</strain>
    </source>
</reference>
<dbReference type="InterPro" id="IPR041084">
    <property type="entry name" value="Ncstrn_small"/>
</dbReference>
<feature type="transmembrane region" description="Helical" evidence="10">
    <location>
        <begin position="666"/>
        <end position="686"/>
    </location>
</feature>
<evidence type="ECO:0000256" key="2">
    <source>
        <dbReference type="ARBA" id="ARBA00007717"/>
    </source>
</evidence>
<keyword evidence="13" id="KW-1185">Reference proteome</keyword>
<dbReference type="PANTHER" id="PTHR21092">
    <property type="entry name" value="NICASTRIN"/>
    <property type="match status" value="1"/>
</dbReference>
<keyword evidence="8 10" id="KW-0472">Membrane</keyword>
<dbReference type="AlphaFoldDB" id="A0AAD9N9A4"/>
<comment type="similarity">
    <text evidence="2">Belongs to the nicastrin family.</text>
</comment>